<dbReference type="AlphaFoldDB" id="A0A379EBD9"/>
<organism evidence="1 2">
    <name type="scientific">Porphyromonas macacae</name>
    <dbReference type="NCBI Taxonomy" id="28115"/>
    <lineage>
        <taxon>Bacteria</taxon>
        <taxon>Pseudomonadati</taxon>
        <taxon>Bacteroidota</taxon>
        <taxon>Bacteroidia</taxon>
        <taxon>Bacteroidales</taxon>
        <taxon>Porphyromonadaceae</taxon>
        <taxon>Porphyromonas</taxon>
    </lineage>
</organism>
<evidence type="ECO:0000313" key="2">
    <source>
        <dbReference type="Proteomes" id="UP000254263"/>
    </source>
</evidence>
<name>A0A379EBD9_9PORP</name>
<evidence type="ECO:0000313" key="1">
    <source>
        <dbReference type="EMBL" id="SUB93718.1"/>
    </source>
</evidence>
<proteinExistence type="predicted"/>
<gene>
    <name evidence="1" type="ORF">NCTC13100_01952</name>
</gene>
<sequence length="53" mass="6219">MMMQATHEPIDILFIRRIKGVDIKSKHLITCGRGYHSLMSTLFSWHFEASQQK</sequence>
<accession>A0A379EBD9</accession>
<dbReference type="Proteomes" id="UP000254263">
    <property type="component" value="Unassembled WGS sequence"/>
</dbReference>
<dbReference type="EMBL" id="UGTI01000002">
    <property type="protein sequence ID" value="SUB93718.1"/>
    <property type="molecule type" value="Genomic_DNA"/>
</dbReference>
<protein>
    <submittedName>
        <fullName evidence="1">Uncharacterized protein</fullName>
    </submittedName>
</protein>
<reference evidence="1 2" key="1">
    <citation type="submission" date="2018-06" db="EMBL/GenBank/DDBJ databases">
        <authorList>
            <consortium name="Pathogen Informatics"/>
            <person name="Doyle S."/>
        </authorList>
    </citation>
    <scope>NUCLEOTIDE SEQUENCE [LARGE SCALE GENOMIC DNA]</scope>
    <source>
        <strain evidence="1 2">NCTC13100</strain>
    </source>
</reference>